<sequence>MLVGRDQAYLNQPWVKSRAIQVVSTDVNVLDFGISRKNLEGLYHKGYAAAQEFLSTWDWSSYLDQFRP</sequence>
<organism evidence="1">
    <name type="scientific">Mycobacterium xenopi 4042</name>
    <dbReference type="NCBI Taxonomy" id="1299334"/>
    <lineage>
        <taxon>Bacteria</taxon>
        <taxon>Bacillati</taxon>
        <taxon>Actinomycetota</taxon>
        <taxon>Actinomycetes</taxon>
        <taxon>Mycobacteriales</taxon>
        <taxon>Mycobacteriaceae</taxon>
        <taxon>Mycobacterium</taxon>
    </lineage>
</organism>
<dbReference type="PATRIC" id="fig|1299334.3.peg.10456"/>
<evidence type="ECO:0000313" key="1">
    <source>
        <dbReference type="EMBL" id="EUA06581.1"/>
    </source>
</evidence>
<dbReference type="AlphaFoldDB" id="X7YIC8"/>
<name>X7YIC8_MYCXE</name>
<proteinExistence type="predicted"/>
<protein>
    <submittedName>
        <fullName evidence="1">Phospholipase, patatin family domain protein</fullName>
    </submittedName>
</protein>
<dbReference type="EMBL" id="JAOB01000093">
    <property type="protein sequence ID" value="EUA06581.1"/>
    <property type="molecule type" value="Genomic_DNA"/>
</dbReference>
<gene>
    <name evidence="1" type="ORF">I553_0884</name>
</gene>
<comment type="caution">
    <text evidence="1">The sequence shown here is derived from an EMBL/GenBank/DDBJ whole genome shotgun (WGS) entry which is preliminary data.</text>
</comment>
<reference evidence="1" key="1">
    <citation type="submission" date="2014-01" db="EMBL/GenBank/DDBJ databases">
        <authorList>
            <person name="Brown-Elliot B."/>
            <person name="Wallace R."/>
            <person name="Lenaerts A."/>
            <person name="Ordway D."/>
            <person name="DeGroote M.A."/>
            <person name="Parker T."/>
            <person name="Sizemore C."/>
            <person name="Tallon L.J."/>
            <person name="Sadzewicz L.K."/>
            <person name="Sengamalay N."/>
            <person name="Fraser C.M."/>
            <person name="Hine E."/>
            <person name="Shefchek K.A."/>
            <person name="Das S.P."/>
            <person name="Tettelin H."/>
        </authorList>
    </citation>
    <scope>NUCLEOTIDE SEQUENCE [LARGE SCALE GENOMIC DNA]</scope>
    <source>
        <strain evidence="1">4042</strain>
    </source>
</reference>
<accession>X7YIC8</accession>